<gene>
    <name evidence="2" type="ORF">CBR_g49319</name>
</gene>
<feature type="compositionally biased region" description="Polar residues" evidence="1">
    <location>
        <begin position="252"/>
        <end position="262"/>
    </location>
</feature>
<dbReference type="AlphaFoldDB" id="A0A388M4X8"/>
<dbReference type="Proteomes" id="UP000265515">
    <property type="component" value="Unassembled WGS sequence"/>
</dbReference>
<dbReference type="Gramene" id="GBG89529">
    <property type="protein sequence ID" value="GBG89529"/>
    <property type="gene ID" value="CBR_g49319"/>
</dbReference>
<proteinExistence type="predicted"/>
<reference evidence="2 3" key="1">
    <citation type="journal article" date="2018" name="Cell">
        <title>The Chara Genome: Secondary Complexity and Implications for Plant Terrestrialization.</title>
        <authorList>
            <person name="Nishiyama T."/>
            <person name="Sakayama H."/>
            <person name="Vries J.D."/>
            <person name="Buschmann H."/>
            <person name="Saint-Marcoux D."/>
            <person name="Ullrich K.K."/>
            <person name="Haas F.B."/>
            <person name="Vanderstraeten L."/>
            <person name="Becker D."/>
            <person name="Lang D."/>
            <person name="Vosolsobe S."/>
            <person name="Rombauts S."/>
            <person name="Wilhelmsson P.K.I."/>
            <person name="Janitza P."/>
            <person name="Kern R."/>
            <person name="Heyl A."/>
            <person name="Rumpler F."/>
            <person name="Villalobos L.I.A.C."/>
            <person name="Clay J.M."/>
            <person name="Skokan R."/>
            <person name="Toyoda A."/>
            <person name="Suzuki Y."/>
            <person name="Kagoshima H."/>
            <person name="Schijlen E."/>
            <person name="Tajeshwar N."/>
            <person name="Catarino B."/>
            <person name="Hetherington A.J."/>
            <person name="Saltykova A."/>
            <person name="Bonnot C."/>
            <person name="Breuninger H."/>
            <person name="Symeonidi A."/>
            <person name="Radhakrishnan G.V."/>
            <person name="Van Nieuwerburgh F."/>
            <person name="Deforce D."/>
            <person name="Chang C."/>
            <person name="Karol K.G."/>
            <person name="Hedrich R."/>
            <person name="Ulvskov P."/>
            <person name="Glockner G."/>
            <person name="Delwiche C.F."/>
            <person name="Petrasek J."/>
            <person name="Van de Peer Y."/>
            <person name="Friml J."/>
            <person name="Beilby M."/>
            <person name="Dolan L."/>
            <person name="Kohara Y."/>
            <person name="Sugano S."/>
            <person name="Fujiyama A."/>
            <person name="Delaux P.-M."/>
            <person name="Quint M."/>
            <person name="TheiBen G."/>
            <person name="Hagemann M."/>
            <person name="Harholt J."/>
            <person name="Dunand C."/>
            <person name="Zachgo S."/>
            <person name="Langdale J."/>
            <person name="Maumus F."/>
            <person name="Straeten D.V.D."/>
            <person name="Gould S.B."/>
            <person name="Rensing S.A."/>
        </authorList>
    </citation>
    <scope>NUCLEOTIDE SEQUENCE [LARGE SCALE GENOMIC DNA]</scope>
    <source>
        <strain evidence="2 3">S276</strain>
    </source>
</reference>
<keyword evidence="3" id="KW-1185">Reference proteome</keyword>
<name>A0A388M4X8_CHABU</name>
<evidence type="ECO:0000313" key="3">
    <source>
        <dbReference type="Proteomes" id="UP000265515"/>
    </source>
</evidence>
<organism evidence="2 3">
    <name type="scientific">Chara braunii</name>
    <name type="common">Braun's stonewort</name>
    <dbReference type="NCBI Taxonomy" id="69332"/>
    <lineage>
        <taxon>Eukaryota</taxon>
        <taxon>Viridiplantae</taxon>
        <taxon>Streptophyta</taxon>
        <taxon>Charophyceae</taxon>
        <taxon>Charales</taxon>
        <taxon>Characeae</taxon>
        <taxon>Chara</taxon>
    </lineage>
</organism>
<feature type="compositionally biased region" description="Polar residues" evidence="1">
    <location>
        <begin position="115"/>
        <end position="137"/>
    </location>
</feature>
<feature type="compositionally biased region" description="Basic and acidic residues" evidence="1">
    <location>
        <begin position="22"/>
        <end position="66"/>
    </location>
</feature>
<dbReference type="EMBL" id="BFEA01000743">
    <property type="protein sequence ID" value="GBG89529.1"/>
    <property type="molecule type" value="Genomic_DNA"/>
</dbReference>
<evidence type="ECO:0000256" key="1">
    <source>
        <dbReference type="SAM" id="MobiDB-lite"/>
    </source>
</evidence>
<feature type="region of interest" description="Disordered" evidence="1">
    <location>
        <begin position="1"/>
        <end position="187"/>
    </location>
</feature>
<evidence type="ECO:0000313" key="2">
    <source>
        <dbReference type="EMBL" id="GBG89529.1"/>
    </source>
</evidence>
<sequence length="588" mass="65868">MKEASTPDQGREPGGSKQPEQQQRRKDTQSDEPRDSSERSARRERCPESDEEMKEASTPDRRKEPGGSKQPAQQQRQKDVQRDEQRDSSERSGAHATGEPTALPHSNRKDRLDQRVQQTTGGWIQETSESAQGTPEQSRQKNKGLEGGDGLEALRSQGATPAGQRDKLRGKEAEDNPQAATLGLEDLRLEDLRSAKLLSSQPFDLRSQDRITRDAKREMEEIWDVSMEEPQRGLIGKKRARLRKKIRVASNAAETGQETSASEAEAAKRPKAVMDKPLLPTPLGEVEPELGTAGPALGETASKPATAWANPLVLSSSTSLSLSPTLPPPGPLGESNAVAQIQVDDMELMEYQRLQEEQEKPGLIQREEEQRAFDDIHVRRMLLLDVKFDELREQGRLRVVPLVLRLTEIKLQILLSPGQATDRPPKIPFIKFAGHPSMQKAIVTAERWLGGAYEVLPMKGVSAIRLRLKSDSGESLGAYCFMLRAEPRPQANHEEDPHFSWTDLEPLILELPDPEENSTVQDDTTTILALLNQRLPENKRFTHRTFITDPETWLRDPRHGGRQTGRIPVILHHGCASTHRLRRKTTKN</sequence>
<protein>
    <submittedName>
        <fullName evidence="2">Uncharacterized protein</fullName>
    </submittedName>
</protein>
<accession>A0A388M4X8</accession>
<feature type="region of interest" description="Disordered" evidence="1">
    <location>
        <begin position="250"/>
        <end position="299"/>
    </location>
</feature>
<feature type="compositionally biased region" description="Basic and acidic residues" evidence="1">
    <location>
        <begin position="164"/>
        <end position="174"/>
    </location>
</feature>
<feature type="compositionally biased region" description="Basic and acidic residues" evidence="1">
    <location>
        <begin position="1"/>
        <end position="11"/>
    </location>
</feature>
<comment type="caution">
    <text evidence="2">The sequence shown here is derived from an EMBL/GenBank/DDBJ whole genome shotgun (WGS) entry which is preliminary data.</text>
</comment>
<feature type="compositionally biased region" description="Basic and acidic residues" evidence="1">
    <location>
        <begin position="265"/>
        <end position="274"/>
    </location>
</feature>
<feature type="compositionally biased region" description="Basic and acidic residues" evidence="1">
    <location>
        <begin position="76"/>
        <end position="93"/>
    </location>
</feature>